<organism evidence="2 3">
    <name type="scientific">Pleurodeles waltl</name>
    <name type="common">Iberian ribbed newt</name>
    <dbReference type="NCBI Taxonomy" id="8319"/>
    <lineage>
        <taxon>Eukaryota</taxon>
        <taxon>Metazoa</taxon>
        <taxon>Chordata</taxon>
        <taxon>Craniata</taxon>
        <taxon>Vertebrata</taxon>
        <taxon>Euteleostomi</taxon>
        <taxon>Amphibia</taxon>
        <taxon>Batrachia</taxon>
        <taxon>Caudata</taxon>
        <taxon>Salamandroidea</taxon>
        <taxon>Salamandridae</taxon>
        <taxon>Pleurodelinae</taxon>
        <taxon>Pleurodeles</taxon>
    </lineage>
</organism>
<feature type="region of interest" description="Disordered" evidence="1">
    <location>
        <begin position="20"/>
        <end position="48"/>
    </location>
</feature>
<dbReference type="Proteomes" id="UP001066276">
    <property type="component" value="Chromosome 10"/>
</dbReference>
<evidence type="ECO:0000313" key="3">
    <source>
        <dbReference type="Proteomes" id="UP001066276"/>
    </source>
</evidence>
<evidence type="ECO:0000256" key="1">
    <source>
        <dbReference type="SAM" id="MobiDB-lite"/>
    </source>
</evidence>
<keyword evidence="3" id="KW-1185">Reference proteome</keyword>
<sequence length="186" mass="20168">MVIAILFLLPDSLAEVNTQTFRPERRGQSREGALDCAQEQQRSQRAPWECKEQSKHWPAAEQQIPQDVQPVAVQSDSPRWGDGLEAGGQPAARVSRAKVTSAGGAEEEIRGSHGVSGRGAGYKHGLRLSQPRVGFHFEFPLFPGGAAHSRHPPRRAQDGGPAAGPRCSHAPPLSGRAWNLQQTFKS</sequence>
<proteinExistence type="predicted"/>
<name>A0AAV7MDR3_PLEWA</name>
<feature type="compositionally biased region" description="Basic and acidic residues" evidence="1">
    <location>
        <begin position="22"/>
        <end position="33"/>
    </location>
</feature>
<accession>A0AAV7MDR3</accession>
<evidence type="ECO:0000313" key="2">
    <source>
        <dbReference type="EMBL" id="KAJ1101895.1"/>
    </source>
</evidence>
<comment type="caution">
    <text evidence="2">The sequence shown here is derived from an EMBL/GenBank/DDBJ whole genome shotgun (WGS) entry which is preliminary data.</text>
</comment>
<reference evidence="2" key="1">
    <citation type="journal article" date="2022" name="bioRxiv">
        <title>Sequencing and chromosome-scale assembly of the giantPleurodeles waltlgenome.</title>
        <authorList>
            <person name="Brown T."/>
            <person name="Elewa A."/>
            <person name="Iarovenko S."/>
            <person name="Subramanian E."/>
            <person name="Araus A.J."/>
            <person name="Petzold A."/>
            <person name="Susuki M."/>
            <person name="Suzuki K.-i.T."/>
            <person name="Hayashi T."/>
            <person name="Toyoda A."/>
            <person name="Oliveira C."/>
            <person name="Osipova E."/>
            <person name="Leigh N.D."/>
            <person name="Simon A."/>
            <person name="Yun M.H."/>
        </authorList>
    </citation>
    <scope>NUCLEOTIDE SEQUENCE</scope>
    <source>
        <strain evidence="2">20211129_DDA</strain>
        <tissue evidence="2">Liver</tissue>
    </source>
</reference>
<protein>
    <submittedName>
        <fullName evidence="2">Uncharacterized protein</fullName>
    </submittedName>
</protein>
<feature type="region of interest" description="Disordered" evidence="1">
    <location>
        <begin position="73"/>
        <end position="123"/>
    </location>
</feature>
<gene>
    <name evidence="2" type="ORF">NDU88_006958</name>
</gene>
<feature type="region of interest" description="Disordered" evidence="1">
    <location>
        <begin position="141"/>
        <end position="186"/>
    </location>
</feature>
<dbReference type="AlphaFoldDB" id="A0AAV7MDR3"/>
<dbReference type="EMBL" id="JANPWB010000014">
    <property type="protein sequence ID" value="KAJ1101895.1"/>
    <property type="molecule type" value="Genomic_DNA"/>
</dbReference>